<comment type="caution">
    <text evidence="3">The sequence shown here is derived from an EMBL/GenBank/DDBJ whole genome shotgun (WGS) entry which is preliminary data.</text>
</comment>
<evidence type="ECO:0000313" key="4">
    <source>
        <dbReference type="Proteomes" id="UP000240535"/>
    </source>
</evidence>
<dbReference type="AlphaFoldDB" id="A0A2P8R447"/>
<keyword evidence="4" id="KW-1185">Reference proteome</keyword>
<name>A0A2P8R447_9BACT</name>
<keyword evidence="1" id="KW-0812">Transmembrane</keyword>
<accession>A0A2P8R447</accession>
<protein>
    <recommendedName>
        <fullName evidence="2">Inner membrane protein YgaP-like transmembrane domain-containing protein</fullName>
    </recommendedName>
</protein>
<dbReference type="Proteomes" id="UP000240535">
    <property type="component" value="Unassembled WGS sequence"/>
</dbReference>
<feature type="domain" description="Inner membrane protein YgaP-like transmembrane" evidence="2">
    <location>
        <begin position="1"/>
        <end position="56"/>
    </location>
</feature>
<gene>
    <name evidence="3" type="ORF">CQ405_01715</name>
</gene>
<feature type="transmembrane region" description="Helical" evidence="1">
    <location>
        <begin position="7"/>
        <end position="24"/>
    </location>
</feature>
<reference evidence="4" key="1">
    <citation type="submission" date="2017-10" db="EMBL/GenBank/DDBJ databases">
        <title>Campylobacter species from seals.</title>
        <authorList>
            <person name="Gilbert M.J."/>
            <person name="Zomer A.L."/>
            <person name="Timmerman A.J."/>
            <person name="Duim B."/>
            <person name="Wagenaar J.A."/>
        </authorList>
    </citation>
    <scope>NUCLEOTIDE SEQUENCE [LARGE SCALE GENOMIC DNA]</scope>
    <source>
        <strain evidence="4">17S00004-5</strain>
    </source>
</reference>
<evidence type="ECO:0000313" key="3">
    <source>
        <dbReference type="EMBL" id="PSM53287.1"/>
    </source>
</evidence>
<dbReference type="Pfam" id="PF11127">
    <property type="entry name" value="YgaP-like_TM"/>
    <property type="match status" value="1"/>
</dbReference>
<dbReference type="EMBL" id="PDHH01000001">
    <property type="protein sequence ID" value="PSM53287.1"/>
    <property type="molecule type" value="Genomic_DNA"/>
</dbReference>
<sequence length="70" mass="8182">MSIIDKTIRIILGFTILIYFGLFYPTWWSLLGLIPLISGVNDFCPIYKLLKKGDKQTKEKKDTPKEKKDF</sequence>
<evidence type="ECO:0000259" key="2">
    <source>
        <dbReference type="Pfam" id="PF11127"/>
    </source>
</evidence>
<dbReference type="RefSeq" id="WP_106869931.1">
    <property type="nucleotide sequence ID" value="NZ_CP053841.1"/>
</dbReference>
<evidence type="ECO:0000256" key="1">
    <source>
        <dbReference type="SAM" id="Phobius"/>
    </source>
</evidence>
<keyword evidence="1" id="KW-0472">Membrane</keyword>
<dbReference type="OrthoDB" id="9804804at2"/>
<keyword evidence="1" id="KW-1133">Transmembrane helix</keyword>
<organism evidence="3 4">
    <name type="scientific">Campylobacter blaseri</name>
    <dbReference type="NCBI Taxonomy" id="2042961"/>
    <lineage>
        <taxon>Bacteria</taxon>
        <taxon>Pseudomonadati</taxon>
        <taxon>Campylobacterota</taxon>
        <taxon>Epsilonproteobacteria</taxon>
        <taxon>Campylobacterales</taxon>
        <taxon>Campylobacteraceae</taxon>
        <taxon>Campylobacter</taxon>
    </lineage>
</organism>
<proteinExistence type="predicted"/>
<dbReference type="InterPro" id="IPR021309">
    <property type="entry name" value="YgaP-like_TM"/>
</dbReference>